<gene>
    <name evidence="6" type="ORF">M0811_09713</name>
</gene>
<dbReference type="Pfam" id="PF07521">
    <property type="entry name" value="RMMBL"/>
    <property type="match status" value="1"/>
</dbReference>
<proteinExistence type="inferred from homology"/>
<name>A0A9Q0R9H3_ANAIG</name>
<comment type="similarity">
    <text evidence="4">Belongs to the metallo-beta-lactamase superfamily. RNA-metabolizing metallo-beta-lactamase-like family. CPSF2/YSH1 subfamily.</text>
</comment>
<dbReference type="InterPro" id="IPR025069">
    <property type="entry name" value="Cpsf2_C"/>
</dbReference>
<dbReference type="InterPro" id="IPR011108">
    <property type="entry name" value="RMMBL"/>
</dbReference>
<keyword evidence="3 4" id="KW-0539">Nucleus</keyword>
<accession>A0A9Q0R9H3</accession>
<dbReference type="GO" id="GO:0006398">
    <property type="term" value="P:mRNA 3'-end processing by stem-loop binding and cleavage"/>
    <property type="evidence" value="ECO:0007669"/>
    <property type="project" value="InterPro"/>
</dbReference>
<dbReference type="InterPro" id="IPR027075">
    <property type="entry name" value="CPSF2"/>
</dbReference>
<evidence type="ECO:0000313" key="7">
    <source>
        <dbReference type="Proteomes" id="UP001149090"/>
    </source>
</evidence>
<dbReference type="SUPFAM" id="SSF56281">
    <property type="entry name" value="Metallo-hydrolase/oxidoreductase"/>
    <property type="match status" value="1"/>
</dbReference>
<dbReference type="InterPro" id="IPR035639">
    <property type="entry name" value="CPSF2_MBL"/>
</dbReference>
<keyword evidence="4" id="KW-0694">RNA-binding</keyword>
<evidence type="ECO:0000256" key="3">
    <source>
        <dbReference type="ARBA" id="ARBA00023242"/>
    </source>
</evidence>
<reference evidence="6" key="1">
    <citation type="submission" date="2022-10" db="EMBL/GenBank/DDBJ databases">
        <title>Novel sulphate-reducing endosymbionts in the free-living metamonad Anaeramoeba.</title>
        <authorList>
            <person name="Jerlstrom-Hultqvist J."/>
            <person name="Cepicka I."/>
            <person name="Gallot-Lavallee L."/>
            <person name="Salas-Leiva D."/>
            <person name="Curtis B.A."/>
            <person name="Zahonova K."/>
            <person name="Pipaliya S."/>
            <person name="Dacks J."/>
            <person name="Roger A.J."/>
        </authorList>
    </citation>
    <scope>NUCLEOTIDE SEQUENCE</scope>
    <source>
        <strain evidence="6">BMAN</strain>
    </source>
</reference>
<evidence type="ECO:0000256" key="2">
    <source>
        <dbReference type="ARBA" id="ARBA00022664"/>
    </source>
</evidence>
<keyword evidence="2 4" id="KW-0507">mRNA processing</keyword>
<dbReference type="OMA" id="QSRHNME"/>
<dbReference type="Proteomes" id="UP001149090">
    <property type="component" value="Unassembled WGS sequence"/>
</dbReference>
<dbReference type="PANTHER" id="PTHR45922:SF1">
    <property type="entry name" value="CLEAVAGE AND POLYADENYLATION SPECIFICITY FACTOR SUBUNIT 2"/>
    <property type="match status" value="1"/>
</dbReference>
<comment type="subcellular location">
    <subcellularLocation>
        <location evidence="1 4">Nucleus</location>
    </subcellularLocation>
</comment>
<dbReference type="CDD" id="cd16293">
    <property type="entry name" value="CPSF2-like_MBL-fold"/>
    <property type="match status" value="1"/>
</dbReference>
<dbReference type="Gene3D" id="3.60.15.10">
    <property type="entry name" value="Ribonuclease Z/Hydroxyacylglutathione hydrolase-like"/>
    <property type="match status" value="1"/>
</dbReference>
<evidence type="ECO:0000259" key="5">
    <source>
        <dbReference type="SMART" id="SM01027"/>
    </source>
</evidence>
<dbReference type="Pfam" id="PF10996">
    <property type="entry name" value="Beta-Casp"/>
    <property type="match status" value="1"/>
</dbReference>
<dbReference type="Pfam" id="PF16661">
    <property type="entry name" value="Lactamase_B_6"/>
    <property type="match status" value="1"/>
</dbReference>
<dbReference type="SMART" id="SM01027">
    <property type="entry name" value="Beta-Casp"/>
    <property type="match status" value="1"/>
</dbReference>
<keyword evidence="7" id="KW-1185">Reference proteome</keyword>
<dbReference type="AlphaFoldDB" id="A0A9Q0R9H3"/>
<dbReference type="GO" id="GO:0003723">
    <property type="term" value="F:RNA binding"/>
    <property type="evidence" value="ECO:0007669"/>
    <property type="project" value="UniProtKB-KW"/>
</dbReference>
<dbReference type="Pfam" id="PF13299">
    <property type="entry name" value="CPSF100_C"/>
    <property type="match status" value="1"/>
</dbReference>
<dbReference type="InterPro" id="IPR022712">
    <property type="entry name" value="Beta_Casp"/>
</dbReference>
<dbReference type="EMBL" id="JAPDFW010000083">
    <property type="protein sequence ID" value="KAJ5072069.1"/>
    <property type="molecule type" value="Genomic_DNA"/>
</dbReference>
<comment type="caution">
    <text evidence="6">The sequence shown here is derived from an EMBL/GenBank/DDBJ whole genome shotgun (WGS) entry which is preliminary data.</text>
</comment>
<evidence type="ECO:0000256" key="4">
    <source>
        <dbReference type="RuleBase" id="RU365006"/>
    </source>
</evidence>
<evidence type="ECO:0000256" key="1">
    <source>
        <dbReference type="ARBA" id="ARBA00004123"/>
    </source>
</evidence>
<dbReference type="InterPro" id="IPR001279">
    <property type="entry name" value="Metallo-B-lactamas"/>
</dbReference>
<dbReference type="PANTHER" id="PTHR45922">
    <property type="entry name" value="CLEAVAGE AND POLYADENYLATION SPECIFICITY FACTOR SUBUNIT 2"/>
    <property type="match status" value="1"/>
</dbReference>
<dbReference type="InterPro" id="IPR036866">
    <property type="entry name" value="RibonucZ/Hydroxyglut_hydro"/>
</dbReference>
<dbReference type="OrthoDB" id="64353at2759"/>
<evidence type="ECO:0000313" key="6">
    <source>
        <dbReference type="EMBL" id="KAJ5072069.1"/>
    </source>
</evidence>
<feature type="domain" description="Beta-Casp" evidence="5">
    <location>
        <begin position="222"/>
        <end position="339"/>
    </location>
</feature>
<organism evidence="6 7">
    <name type="scientific">Anaeramoeba ignava</name>
    <name type="common">Anaerobic marine amoeba</name>
    <dbReference type="NCBI Taxonomy" id="1746090"/>
    <lineage>
        <taxon>Eukaryota</taxon>
        <taxon>Metamonada</taxon>
        <taxon>Anaeramoebidae</taxon>
        <taxon>Anaeramoeba</taxon>
    </lineage>
</organism>
<protein>
    <recommendedName>
        <fullName evidence="4">Cleavage and polyadenylation specificity factor subunit 2</fullName>
    </recommendedName>
    <alternativeName>
        <fullName evidence="4">Cleavage and polyadenylation specificity factor 100 kDa subunit</fullName>
    </alternativeName>
</protein>
<sequence>MNSIIQFTPLYGVYNNGPICFLLEIDDFTFLLDCGWSEDFDITILQPLQRVASKIDAILLTHSDFLHTGALPYAFSHFQISAPIYATSPVIKLAKLIQDDLLLSIMSTRKFDLFTFKDIERTFENAILLKHSQHHTLSAIWEISKEIDQIIYAVDYNHVKERHLSPALLETFTNPSILITDAYNSLTNLPRRRDRDAQLAQSVLTTLKKGGNVLIPIDISRVLELLIILDKIWEDENLQYFSLIFLNHLSNKIINIFQSTTEWMIKDIPESLLEFKNVKICSTLQEVEQLPNTPKVVLTGSSTLETGFSKELFIKWCQDPNNLVLFINRENEKTLNQELINKETTTNKISIISITHHEQKKLEGEELEKYLLEERALREQEEQAQKAIEYEYGEDDDEMVEQQEVVARNKLVKIEKEETVQQSVLLSEELFGQDIISWHFANMNPNLPRVNFPMFPVFNSNHEFDSYGEKLDPQFFDNKFDSNNNQIRNDFYNKSTTMLRLPEREEEIMLIPLSLNKRDDKDSIIHQDENFTRNYGHDSMQVENLSGAIDELKLSDLLEQKLPIFQQNQPVKFVEEQIQLQLLCKVKFVDLEGRSDGKSVKNIISHVKPRKLVIVHGAEQETSHLSEYLNYLNTSNSILAPRCDETMDISSNTNMVKAAFSDEFLQSLNFVEQDSYRIAFIDSLLHFETYEKIPLLEPVSDVSMEGHDFIFIGDLKLSKFREKLTEKGINAQFVDGSLVCQGGISMNKDGEEIVLEGEINEDYYKIRDLLYGQYNFV</sequence>
<dbReference type="GO" id="GO:0005847">
    <property type="term" value="C:mRNA cleavage and polyadenylation specificity factor complex"/>
    <property type="evidence" value="ECO:0007669"/>
    <property type="project" value="InterPro"/>
</dbReference>